<keyword evidence="3" id="KW-1185">Reference proteome</keyword>
<comment type="caution">
    <text evidence="2">The sequence shown here is derived from an EMBL/GenBank/DDBJ whole genome shotgun (WGS) entry which is preliminary data.</text>
</comment>
<sequence length="103" mass="10756">MQGQEGRVDAVPQSGGGWCPGLLTFSSASSSSLLSPSSPSRVRRGIKAQLLSGMQGGGRGRRGEDSRRNKQCAKSLYSDDTFTFLPGPMCLGALPGSAVRLLL</sequence>
<name>A0ABU7DRC6_9TELE</name>
<proteinExistence type="predicted"/>
<reference evidence="2 3" key="1">
    <citation type="submission" date="2021-06" db="EMBL/GenBank/DDBJ databases">
        <authorList>
            <person name="Palmer J.M."/>
        </authorList>
    </citation>
    <scope>NUCLEOTIDE SEQUENCE [LARGE SCALE GENOMIC DNA]</scope>
    <source>
        <strain evidence="2 3">CL_MEX2019</strain>
        <tissue evidence="2">Muscle</tissue>
    </source>
</reference>
<organism evidence="2 3">
    <name type="scientific">Characodon lateralis</name>
    <dbReference type="NCBI Taxonomy" id="208331"/>
    <lineage>
        <taxon>Eukaryota</taxon>
        <taxon>Metazoa</taxon>
        <taxon>Chordata</taxon>
        <taxon>Craniata</taxon>
        <taxon>Vertebrata</taxon>
        <taxon>Euteleostomi</taxon>
        <taxon>Actinopterygii</taxon>
        <taxon>Neopterygii</taxon>
        <taxon>Teleostei</taxon>
        <taxon>Neoteleostei</taxon>
        <taxon>Acanthomorphata</taxon>
        <taxon>Ovalentaria</taxon>
        <taxon>Atherinomorphae</taxon>
        <taxon>Cyprinodontiformes</taxon>
        <taxon>Goodeidae</taxon>
        <taxon>Characodon</taxon>
    </lineage>
</organism>
<accession>A0ABU7DRC6</accession>
<gene>
    <name evidence="2" type="ORF">CHARACLAT_009816</name>
</gene>
<dbReference type="EMBL" id="JAHUTJ010033398">
    <property type="protein sequence ID" value="MED6277100.1"/>
    <property type="molecule type" value="Genomic_DNA"/>
</dbReference>
<dbReference type="Proteomes" id="UP001352852">
    <property type="component" value="Unassembled WGS sequence"/>
</dbReference>
<evidence type="ECO:0000313" key="3">
    <source>
        <dbReference type="Proteomes" id="UP001352852"/>
    </source>
</evidence>
<evidence type="ECO:0000256" key="1">
    <source>
        <dbReference type="SAM" id="MobiDB-lite"/>
    </source>
</evidence>
<protein>
    <submittedName>
        <fullName evidence="2">Uncharacterized protein</fullName>
    </submittedName>
</protein>
<feature type="region of interest" description="Disordered" evidence="1">
    <location>
        <begin position="49"/>
        <end position="71"/>
    </location>
</feature>
<evidence type="ECO:0000313" key="2">
    <source>
        <dbReference type="EMBL" id="MED6277100.1"/>
    </source>
</evidence>